<keyword evidence="3" id="KW-1185">Reference proteome</keyword>
<accession>A0A0N1IUH1</accession>
<dbReference type="PANTHER" id="PTHR42966">
    <property type="entry name" value="N-ACETYLNEURAMINATE SYNTHASE"/>
    <property type="match status" value="1"/>
</dbReference>
<organism evidence="2 3">
    <name type="scientific">Haloarcula rubripromontorii</name>
    <dbReference type="NCBI Taxonomy" id="1705562"/>
    <lineage>
        <taxon>Archaea</taxon>
        <taxon>Methanobacteriati</taxon>
        <taxon>Methanobacteriota</taxon>
        <taxon>Stenosarchaea group</taxon>
        <taxon>Halobacteria</taxon>
        <taxon>Halobacteriales</taxon>
        <taxon>Haloarculaceae</taxon>
        <taxon>Haloarcula</taxon>
    </lineage>
</organism>
<dbReference type="GO" id="GO:0047444">
    <property type="term" value="F:N-acylneuraminate-9-phosphate synthase activity"/>
    <property type="evidence" value="ECO:0007669"/>
    <property type="project" value="TreeGrafter"/>
</dbReference>
<dbReference type="Pfam" id="PF03102">
    <property type="entry name" value="NeuB"/>
    <property type="match status" value="1"/>
</dbReference>
<dbReference type="InterPro" id="IPR020007">
    <property type="entry name" value="NeuB/NeuA"/>
</dbReference>
<dbReference type="CDD" id="cd11615">
    <property type="entry name" value="SAF_NeuB_like"/>
    <property type="match status" value="1"/>
</dbReference>
<dbReference type="AlphaFoldDB" id="A0A0N1IUH1"/>
<dbReference type="NCBIfam" id="TIGR03569">
    <property type="entry name" value="NeuB_NnaB"/>
    <property type="match status" value="1"/>
</dbReference>
<evidence type="ECO:0000313" key="3">
    <source>
        <dbReference type="Proteomes" id="UP000037729"/>
    </source>
</evidence>
<dbReference type="SMART" id="SM00858">
    <property type="entry name" value="SAF"/>
    <property type="match status" value="1"/>
</dbReference>
<sequence>MTADTGLEPHCKVIAEAGVNHNGDIEIAKGLVDAAAAAGADAVKFQTFQPKEVATAQTEQADYQKERDASTNQYEMLENVKLREEDHDVLMEYCQEAGIEFMSTPYDPGSVEILESSGVDRYKVASADIVNKPLLSAIAETGKPVILSTGMANLGEIERAVEFLRSRNCEDVTLLHCVSSYPAKATQLNMRFIETLATAFPGQVGFSDHTRGVVAPVLAMGYGASVIEKHFTLNRGMEGPDHYASLEPEELSQMVDNVRFAEKAIGSTRRLISKVERNNKHSMRRSLHASHDIESGAAISPDDLLIVRPDEGISPWNYDDVVGKSTTQEIPKHSPITWDHIA</sequence>
<dbReference type="Gene3D" id="3.20.20.70">
    <property type="entry name" value="Aldolase class I"/>
    <property type="match status" value="1"/>
</dbReference>
<dbReference type="GO" id="GO:0016051">
    <property type="term" value="P:carbohydrate biosynthetic process"/>
    <property type="evidence" value="ECO:0007669"/>
    <property type="project" value="InterPro"/>
</dbReference>
<dbReference type="InterPro" id="IPR036732">
    <property type="entry name" value="AFP_Neu5c_C_sf"/>
</dbReference>
<name>A0A0N1IUH1_9EURY</name>
<dbReference type="EMBL" id="LIUF01000005">
    <property type="protein sequence ID" value="KOX91883.1"/>
    <property type="molecule type" value="Genomic_DNA"/>
</dbReference>
<dbReference type="InterPro" id="IPR013785">
    <property type="entry name" value="Aldolase_TIM"/>
</dbReference>
<dbReference type="PROSITE" id="PS50844">
    <property type="entry name" value="AFP_LIKE"/>
    <property type="match status" value="1"/>
</dbReference>
<dbReference type="PANTHER" id="PTHR42966:SF1">
    <property type="entry name" value="SIALIC ACID SYNTHASE"/>
    <property type="match status" value="1"/>
</dbReference>
<dbReference type="InterPro" id="IPR051690">
    <property type="entry name" value="PseI-like"/>
</dbReference>
<dbReference type="SUPFAM" id="SSF51569">
    <property type="entry name" value="Aldolase"/>
    <property type="match status" value="1"/>
</dbReference>
<dbReference type="Proteomes" id="UP000037729">
    <property type="component" value="Unassembled WGS sequence"/>
</dbReference>
<dbReference type="InterPro" id="IPR013974">
    <property type="entry name" value="SAF"/>
</dbReference>
<evidence type="ECO:0000259" key="1">
    <source>
        <dbReference type="PROSITE" id="PS50844"/>
    </source>
</evidence>
<protein>
    <recommendedName>
        <fullName evidence="1">AFP-like domain-containing protein</fullName>
    </recommendedName>
</protein>
<reference evidence="2 3" key="1">
    <citation type="submission" date="2015-08" db="EMBL/GenBank/DDBJ databases">
        <title>Genomes of Isolates from Cabo Rojo, PR.</title>
        <authorList>
            <person name="Sanchez-Nieves R.L."/>
            <person name="Montalvo-Rodriguez R."/>
        </authorList>
    </citation>
    <scope>NUCLEOTIDE SEQUENCE [LARGE SCALE GENOMIC DNA]</scope>
    <source>
        <strain evidence="2 3">SL3</strain>
    </source>
</reference>
<dbReference type="STRING" id="1705562.AMS69_15120"/>
<dbReference type="PATRIC" id="fig|1705562.3.peg.3923"/>
<dbReference type="InterPro" id="IPR057736">
    <property type="entry name" value="SAF_PseI/NeuA/NeuB"/>
</dbReference>
<dbReference type="SUPFAM" id="SSF51269">
    <property type="entry name" value="AFP III-like domain"/>
    <property type="match status" value="1"/>
</dbReference>
<dbReference type="InterPro" id="IPR006190">
    <property type="entry name" value="SAF_AFP_Neu5Ac"/>
</dbReference>
<evidence type="ECO:0000313" key="2">
    <source>
        <dbReference type="EMBL" id="KOX91883.1"/>
    </source>
</evidence>
<dbReference type="Pfam" id="PF08666">
    <property type="entry name" value="SAF"/>
    <property type="match status" value="1"/>
</dbReference>
<proteinExistence type="predicted"/>
<dbReference type="Gene3D" id="3.90.1210.10">
    <property type="entry name" value="Antifreeze-like/N-acetylneuraminic acid synthase C-terminal domain"/>
    <property type="match status" value="1"/>
</dbReference>
<dbReference type="InterPro" id="IPR013132">
    <property type="entry name" value="PseI/NeuA/B-like_N"/>
</dbReference>
<dbReference type="RefSeq" id="WP_053968910.1">
    <property type="nucleotide sequence ID" value="NZ_LIUF01000005.1"/>
</dbReference>
<gene>
    <name evidence="2" type="ORF">AMS69_15120</name>
</gene>
<feature type="domain" description="AFP-like" evidence="1">
    <location>
        <begin position="286"/>
        <end position="342"/>
    </location>
</feature>
<comment type="caution">
    <text evidence="2">The sequence shown here is derived from an EMBL/GenBank/DDBJ whole genome shotgun (WGS) entry which is preliminary data.</text>
</comment>
<dbReference type="OrthoDB" id="71219at2157"/>